<evidence type="ECO:0000256" key="4">
    <source>
        <dbReference type="ARBA" id="ARBA00022692"/>
    </source>
</evidence>
<evidence type="ECO:0000256" key="7">
    <source>
        <dbReference type="ARBA" id="ARBA00023002"/>
    </source>
</evidence>
<feature type="binding site" description="axial binding residue" evidence="11">
    <location>
        <position position="176"/>
    </location>
    <ligand>
        <name>heme</name>
        <dbReference type="ChEBI" id="CHEBI:30413"/>
    </ligand>
    <ligandPart>
        <name>Fe</name>
        <dbReference type="ChEBI" id="CHEBI:18248"/>
    </ligandPart>
</feature>
<dbReference type="GO" id="GO:0016020">
    <property type="term" value="C:membrane"/>
    <property type="evidence" value="ECO:0007669"/>
    <property type="project" value="UniProtKB-SubCell"/>
</dbReference>
<dbReference type="InterPro" id="IPR001128">
    <property type="entry name" value="Cyt_P450"/>
</dbReference>
<keyword evidence="6" id="KW-1133">Transmembrane helix</keyword>
<protein>
    <recommendedName>
        <fullName evidence="15">Cytochrome P450</fullName>
    </recommendedName>
</protein>
<keyword evidence="8 11" id="KW-0408">Iron</keyword>
<dbReference type="Proteomes" id="UP000596660">
    <property type="component" value="Unplaced"/>
</dbReference>
<evidence type="ECO:0000313" key="13">
    <source>
        <dbReference type="EnsemblPlants" id="AUR62024999-RA:cds"/>
    </source>
</evidence>
<evidence type="ECO:0000256" key="5">
    <source>
        <dbReference type="ARBA" id="ARBA00022723"/>
    </source>
</evidence>
<comment type="subcellular location">
    <subcellularLocation>
        <location evidence="1">Membrane</location>
        <topology evidence="1">Single-pass membrane protein</topology>
    </subcellularLocation>
</comment>
<keyword evidence="7" id="KW-0560">Oxidoreductase</keyword>
<dbReference type="PANTHER" id="PTHR47947">
    <property type="entry name" value="CYTOCHROME P450 82C3-RELATED"/>
    <property type="match status" value="1"/>
</dbReference>
<dbReference type="AlphaFoldDB" id="A0A803M7X3"/>
<dbReference type="Pfam" id="PF00067">
    <property type="entry name" value="p450"/>
    <property type="match status" value="1"/>
</dbReference>
<evidence type="ECO:0000256" key="2">
    <source>
        <dbReference type="ARBA" id="ARBA00010617"/>
    </source>
</evidence>
<dbReference type="InterPro" id="IPR050651">
    <property type="entry name" value="Plant_Cytochrome_P450_Monoox"/>
</dbReference>
<comment type="cofactor">
    <cofactor evidence="11">
        <name>heme</name>
        <dbReference type="ChEBI" id="CHEBI:30413"/>
    </cofactor>
</comment>
<evidence type="ECO:0000313" key="14">
    <source>
        <dbReference type="Proteomes" id="UP000596660"/>
    </source>
</evidence>
<organism evidence="13 14">
    <name type="scientific">Chenopodium quinoa</name>
    <name type="common">Quinoa</name>
    <dbReference type="NCBI Taxonomy" id="63459"/>
    <lineage>
        <taxon>Eukaryota</taxon>
        <taxon>Viridiplantae</taxon>
        <taxon>Streptophyta</taxon>
        <taxon>Embryophyta</taxon>
        <taxon>Tracheophyta</taxon>
        <taxon>Spermatophyta</taxon>
        <taxon>Magnoliopsida</taxon>
        <taxon>eudicotyledons</taxon>
        <taxon>Gunneridae</taxon>
        <taxon>Pentapetalae</taxon>
        <taxon>Caryophyllales</taxon>
        <taxon>Chenopodiaceae</taxon>
        <taxon>Chenopodioideae</taxon>
        <taxon>Atripliceae</taxon>
        <taxon>Chenopodium</taxon>
    </lineage>
</organism>
<evidence type="ECO:0000256" key="9">
    <source>
        <dbReference type="ARBA" id="ARBA00023033"/>
    </source>
</evidence>
<evidence type="ECO:0000256" key="12">
    <source>
        <dbReference type="SAM" id="MobiDB-lite"/>
    </source>
</evidence>
<dbReference type="Gramene" id="AUR62024999-RA">
    <property type="protein sequence ID" value="AUR62024999-RA:cds"/>
    <property type="gene ID" value="AUR62024999"/>
</dbReference>
<comment type="similarity">
    <text evidence="2">Belongs to the cytochrome P450 family.</text>
</comment>
<dbReference type="GO" id="GO:0004497">
    <property type="term" value="F:monooxygenase activity"/>
    <property type="evidence" value="ECO:0007669"/>
    <property type="project" value="UniProtKB-KW"/>
</dbReference>
<keyword evidence="4" id="KW-0812">Transmembrane</keyword>
<keyword evidence="10" id="KW-0472">Membrane</keyword>
<reference evidence="13" key="2">
    <citation type="submission" date="2021-03" db="UniProtKB">
        <authorList>
            <consortium name="EnsemblPlants"/>
        </authorList>
    </citation>
    <scope>IDENTIFICATION</scope>
</reference>
<evidence type="ECO:0000256" key="10">
    <source>
        <dbReference type="ARBA" id="ARBA00023136"/>
    </source>
</evidence>
<dbReference type="GO" id="GO:0016705">
    <property type="term" value="F:oxidoreductase activity, acting on paired donors, with incorporation or reduction of molecular oxygen"/>
    <property type="evidence" value="ECO:0007669"/>
    <property type="project" value="InterPro"/>
</dbReference>
<evidence type="ECO:0000256" key="8">
    <source>
        <dbReference type="ARBA" id="ARBA00023004"/>
    </source>
</evidence>
<proteinExistence type="inferred from homology"/>
<name>A0A803M7X3_CHEQI</name>
<sequence length="244" mass="28049">VGLLLEHTVGNLDPLHIVNVVPYGLEIPRLRNRLVKIITDYRTETSLRHGCNDILKADIVNLLVKYYKEARHAVYMNNTEDEATTKRDEKRMEESFANPPSFKNMDLKTKTSDENEAQDGSLDSGYDEFDDEENGESQSDSSQMQWDEPNMFKPERFANETEVYKFFPFEIGRRSCRGSAFATRNITLVLATLIQCFDWETLEDGVIDFTMKSGANICPEEKPLEVICHLRFSMVDVFAQLNVN</sequence>
<dbReference type="PRINTS" id="PR00463">
    <property type="entry name" value="EP450I"/>
</dbReference>
<evidence type="ECO:0000256" key="6">
    <source>
        <dbReference type="ARBA" id="ARBA00022989"/>
    </source>
</evidence>
<accession>A0A803M7X3</accession>
<keyword evidence="14" id="KW-1185">Reference proteome</keyword>
<dbReference type="PANTHER" id="PTHR47947:SF62">
    <property type="entry name" value="CYTOCHROME P450, FAMILY 81, SUBFAMILY D, POLYPEPTIDE 5"/>
    <property type="match status" value="1"/>
</dbReference>
<keyword evidence="9" id="KW-0503">Monooxygenase</keyword>
<dbReference type="SUPFAM" id="SSF48264">
    <property type="entry name" value="Cytochrome P450"/>
    <property type="match status" value="1"/>
</dbReference>
<evidence type="ECO:0008006" key="15">
    <source>
        <dbReference type="Google" id="ProtNLM"/>
    </source>
</evidence>
<feature type="compositionally biased region" description="Acidic residues" evidence="12">
    <location>
        <begin position="125"/>
        <end position="135"/>
    </location>
</feature>
<keyword evidence="5 11" id="KW-0479">Metal-binding</keyword>
<dbReference type="InterPro" id="IPR002401">
    <property type="entry name" value="Cyt_P450_E_grp-I"/>
</dbReference>
<evidence type="ECO:0000256" key="3">
    <source>
        <dbReference type="ARBA" id="ARBA00022617"/>
    </source>
</evidence>
<evidence type="ECO:0000256" key="1">
    <source>
        <dbReference type="ARBA" id="ARBA00004167"/>
    </source>
</evidence>
<feature type="region of interest" description="Disordered" evidence="12">
    <location>
        <begin position="81"/>
        <end position="147"/>
    </location>
</feature>
<feature type="compositionally biased region" description="Polar residues" evidence="12">
    <location>
        <begin position="136"/>
        <end position="145"/>
    </location>
</feature>
<dbReference type="GO" id="GO:0020037">
    <property type="term" value="F:heme binding"/>
    <property type="evidence" value="ECO:0007669"/>
    <property type="project" value="InterPro"/>
</dbReference>
<evidence type="ECO:0000256" key="11">
    <source>
        <dbReference type="PIRSR" id="PIRSR602401-1"/>
    </source>
</evidence>
<feature type="compositionally biased region" description="Basic and acidic residues" evidence="12">
    <location>
        <begin position="83"/>
        <end position="94"/>
    </location>
</feature>
<keyword evidence="3 11" id="KW-0349">Heme</keyword>
<reference evidence="13" key="1">
    <citation type="journal article" date="2017" name="Nature">
        <title>The genome of Chenopodium quinoa.</title>
        <authorList>
            <person name="Jarvis D.E."/>
            <person name="Ho Y.S."/>
            <person name="Lightfoot D.J."/>
            <person name="Schmoeckel S.M."/>
            <person name="Li B."/>
            <person name="Borm T.J.A."/>
            <person name="Ohyanagi H."/>
            <person name="Mineta K."/>
            <person name="Michell C.T."/>
            <person name="Saber N."/>
            <person name="Kharbatia N.M."/>
            <person name="Rupper R.R."/>
            <person name="Sharp A.R."/>
            <person name="Dally N."/>
            <person name="Boughton B.A."/>
            <person name="Woo Y.H."/>
            <person name="Gao G."/>
            <person name="Schijlen E.G.W.M."/>
            <person name="Guo X."/>
            <person name="Momin A.A."/>
            <person name="Negrao S."/>
            <person name="Al-Babili S."/>
            <person name="Gehring C."/>
            <person name="Roessner U."/>
            <person name="Jung C."/>
            <person name="Murphy K."/>
            <person name="Arold S.T."/>
            <person name="Gojobori T."/>
            <person name="van der Linden C.G."/>
            <person name="van Loo E.N."/>
            <person name="Jellen E.N."/>
            <person name="Maughan P.J."/>
            <person name="Tester M."/>
        </authorList>
    </citation>
    <scope>NUCLEOTIDE SEQUENCE [LARGE SCALE GENOMIC DNA]</scope>
    <source>
        <strain evidence="13">cv. PI 614886</strain>
    </source>
</reference>
<dbReference type="EnsemblPlants" id="AUR62024999-RA">
    <property type="protein sequence ID" value="AUR62024999-RA:cds"/>
    <property type="gene ID" value="AUR62024999"/>
</dbReference>
<dbReference type="Gene3D" id="1.10.630.10">
    <property type="entry name" value="Cytochrome P450"/>
    <property type="match status" value="1"/>
</dbReference>
<dbReference type="GO" id="GO:0005506">
    <property type="term" value="F:iron ion binding"/>
    <property type="evidence" value="ECO:0007669"/>
    <property type="project" value="InterPro"/>
</dbReference>
<dbReference type="InterPro" id="IPR036396">
    <property type="entry name" value="Cyt_P450_sf"/>
</dbReference>